<comment type="caution">
    <text evidence="3">The sequence shown here is derived from an EMBL/GenBank/DDBJ whole genome shotgun (WGS) entry which is preliminary data.</text>
</comment>
<feature type="domain" description="DUF397" evidence="2">
    <location>
        <begin position="1"/>
        <end position="27"/>
    </location>
</feature>
<protein>
    <submittedName>
        <fullName evidence="3">DUF397 domain-containing protein</fullName>
    </submittedName>
</protein>
<accession>A0ABS1MIK6</accession>
<dbReference type="Pfam" id="PF04149">
    <property type="entry name" value="DUF397"/>
    <property type="match status" value="1"/>
</dbReference>
<evidence type="ECO:0000313" key="3">
    <source>
        <dbReference type="EMBL" id="MBL1080106.1"/>
    </source>
</evidence>
<evidence type="ECO:0000313" key="4">
    <source>
        <dbReference type="Proteomes" id="UP000602198"/>
    </source>
</evidence>
<dbReference type="EMBL" id="JAERRJ010000024">
    <property type="protein sequence ID" value="MBL1080106.1"/>
    <property type="molecule type" value="Genomic_DNA"/>
</dbReference>
<feature type="region of interest" description="Disordered" evidence="1">
    <location>
        <begin position="53"/>
        <end position="100"/>
    </location>
</feature>
<organism evidence="3 4">
    <name type="scientific">Nocardia acididurans</name>
    <dbReference type="NCBI Taxonomy" id="2802282"/>
    <lineage>
        <taxon>Bacteria</taxon>
        <taxon>Bacillati</taxon>
        <taxon>Actinomycetota</taxon>
        <taxon>Actinomycetes</taxon>
        <taxon>Mycobacteriales</taxon>
        <taxon>Nocardiaceae</taxon>
        <taxon>Nocardia</taxon>
    </lineage>
</organism>
<name>A0ABS1MIK6_9NOCA</name>
<dbReference type="InterPro" id="IPR007278">
    <property type="entry name" value="DUF397"/>
</dbReference>
<reference evidence="3 4" key="1">
    <citation type="submission" date="2021-01" db="EMBL/GenBank/DDBJ databases">
        <title>WGS of actinomycetes isolated from Thailand.</title>
        <authorList>
            <person name="Thawai C."/>
        </authorList>
    </citation>
    <scope>NUCLEOTIDE SEQUENCE [LARGE SCALE GENOMIC DNA]</scope>
    <source>
        <strain evidence="3 4">LPG 2</strain>
    </source>
</reference>
<gene>
    <name evidence="3" type="ORF">JK358_37495</name>
</gene>
<evidence type="ECO:0000259" key="2">
    <source>
        <dbReference type="Pfam" id="PF04149"/>
    </source>
</evidence>
<dbReference type="Proteomes" id="UP000602198">
    <property type="component" value="Unassembled WGS sequence"/>
</dbReference>
<evidence type="ECO:0000256" key="1">
    <source>
        <dbReference type="SAM" id="MobiDB-lite"/>
    </source>
</evidence>
<sequence>MRNSGAPEMPPLVFTEEEWTAFLEGARNGEFARSRKDPRQTEVRCRLCGRHPEPGARMRCQRSPGSAATDGAGSGSPRPIRPADARVVRTAAGSPLTPRH</sequence>
<proteinExistence type="predicted"/>
<keyword evidence="4" id="KW-1185">Reference proteome</keyword>